<gene>
    <name evidence="1" type="ORF">RHSIM_Rhsim10G0036700</name>
</gene>
<dbReference type="OrthoDB" id="1735959at2759"/>
<sequence>MLDYVKKRVANKVKGWSGKPVNLAGKDVLAKSVLLTMPTDVMACVKLPTEDESFSDEELRGGSSVTGTQRYDMGTTIGVRVSYSY</sequence>
<organism evidence="1 2">
    <name type="scientific">Rhododendron simsii</name>
    <name type="common">Sims's rhododendron</name>
    <dbReference type="NCBI Taxonomy" id="118357"/>
    <lineage>
        <taxon>Eukaryota</taxon>
        <taxon>Viridiplantae</taxon>
        <taxon>Streptophyta</taxon>
        <taxon>Embryophyta</taxon>
        <taxon>Tracheophyta</taxon>
        <taxon>Spermatophyta</taxon>
        <taxon>Magnoliopsida</taxon>
        <taxon>eudicotyledons</taxon>
        <taxon>Gunneridae</taxon>
        <taxon>Pentapetalae</taxon>
        <taxon>asterids</taxon>
        <taxon>Ericales</taxon>
        <taxon>Ericaceae</taxon>
        <taxon>Ericoideae</taxon>
        <taxon>Rhodoreae</taxon>
        <taxon>Rhododendron</taxon>
    </lineage>
</organism>
<name>A0A834GED7_RHOSS</name>
<reference evidence="1" key="1">
    <citation type="submission" date="2019-11" db="EMBL/GenBank/DDBJ databases">
        <authorList>
            <person name="Liu Y."/>
            <person name="Hou J."/>
            <person name="Li T.-Q."/>
            <person name="Guan C.-H."/>
            <person name="Wu X."/>
            <person name="Wu H.-Z."/>
            <person name="Ling F."/>
            <person name="Zhang R."/>
            <person name="Shi X.-G."/>
            <person name="Ren J.-P."/>
            <person name="Chen E.-F."/>
            <person name="Sun J.-M."/>
        </authorList>
    </citation>
    <scope>NUCLEOTIDE SEQUENCE</scope>
    <source>
        <strain evidence="1">Adult_tree_wgs_1</strain>
        <tissue evidence="1">Leaves</tissue>
    </source>
</reference>
<comment type="caution">
    <text evidence="1">The sequence shown here is derived from an EMBL/GenBank/DDBJ whole genome shotgun (WGS) entry which is preliminary data.</text>
</comment>
<proteinExistence type="predicted"/>
<evidence type="ECO:0000313" key="1">
    <source>
        <dbReference type="EMBL" id="KAF7130719.1"/>
    </source>
</evidence>
<dbReference type="AlphaFoldDB" id="A0A834GED7"/>
<accession>A0A834GED7</accession>
<dbReference type="EMBL" id="WJXA01000010">
    <property type="protein sequence ID" value="KAF7130719.1"/>
    <property type="molecule type" value="Genomic_DNA"/>
</dbReference>
<evidence type="ECO:0000313" key="2">
    <source>
        <dbReference type="Proteomes" id="UP000626092"/>
    </source>
</evidence>
<dbReference type="Proteomes" id="UP000626092">
    <property type="component" value="Unassembled WGS sequence"/>
</dbReference>
<keyword evidence="2" id="KW-1185">Reference proteome</keyword>
<protein>
    <submittedName>
        <fullName evidence="1">Uncharacterized protein</fullName>
    </submittedName>
</protein>